<feature type="non-terminal residue" evidence="2">
    <location>
        <position position="1"/>
    </location>
</feature>
<feature type="compositionally biased region" description="Polar residues" evidence="1">
    <location>
        <begin position="85"/>
        <end position="98"/>
    </location>
</feature>
<accession>A0A381USZ8</accession>
<organism evidence="2">
    <name type="scientific">marine metagenome</name>
    <dbReference type="NCBI Taxonomy" id="408172"/>
    <lineage>
        <taxon>unclassified sequences</taxon>
        <taxon>metagenomes</taxon>
        <taxon>ecological metagenomes</taxon>
    </lineage>
</organism>
<reference evidence="2" key="1">
    <citation type="submission" date="2018-05" db="EMBL/GenBank/DDBJ databases">
        <authorList>
            <person name="Lanie J.A."/>
            <person name="Ng W.-L."/>
            <person name="Kazmierczak K.M."/>
            <person name="Andrzejewski T.M."/>
            <person name="Davidsen T.M."/>
            <person name="Wayne K.J."/>
            <person name="Tettelin H."/>
            <person name="Glass J.I."/>
            <person name="Rusch D."/>
            <person name="Podicherti R."/>
            <person name="Tsui H.-C.T."/>
            <person name="Winkler M.E."/>
        </authorList>
    </citation>
    <scope>NUCLEOTIDE SEQUENCE</scope>
</reference>
<evidence type="ECO:0000313" key="2">
    <source>
        <dbReference type="EMBL" id="SVA29983.1"/>
    </source>
</evidence>
<feature type="region of interest" description="Disordered" evidence="1">
    <location>
        <begin position="43"/>
        <end position="131"/>
    </location>
</feature>
<feature type="compositionally biased region" description="Low complexity" evidence="1">
    <location>
        <begin position="7"/>
        <end position="20"/>
    </location>
</feature>
<sequence>SSQTGTQNSNMGSMSSGQSASSIFNESLGVFDKEMAGERIVIASSGEGPGGMSGQESADAVAVQSGAMEGGMQSGDMADGAEMGSSEQGQQEATSEKNGVNEIDCKDEEECDDRIPDDIDKLPVDESTGGIRGEDVIARQIREAAILEDDPLIREALWNEYRKHMGIK</sequence>
<gene>
    <name evidence="2" type="ORF">METZ01_LOCUS82837</name>
</gene>
<protein>
    <submittedName>
        <fullName evidence="2">Uncharacterized protein</fullName>
    </submittedName>
</protein>
<dbReference type="EMBL" id="UINC01006845">
    <property type="protein sequence ID" value="SVA29983.1"/>
    <property type="molecule type" value="Genomic_DNA"/>
</dbReference>
<evidence type="ECO:0000256" key="1">
    <source>
        <dbReference type="SAM" id="MobiDB-lite"/>
    </source>
</evidence>
<name>A0A381USZ8_9ZZZZ</name>
<feature type="compositionally biased region" description="Basic and acidic residues" evidence="1">
    <location>
        <begin position="113"/>
        <end position="124"/>
    </location>
</feature>
<feature type="region of interest" description="Disordered" evidence="1">
    <location>
        <begin position="1"/>
        <end position="20"/>
    </location>
</feature>
<proteinExistence type="predicted"/>
<dbReference type="AlphaFoldDB" id="A0A381USZ8"/>